<gene>
    <name evidence="3" type="ORF">Q9L58_005499</name>
</gene>
<sequence length="135" mass="14359">MTSKDDCKFLLSCLNTSGKIDFEVVAKEYGYLNPRSASNRLYAIKKSAATGAATGTDTDTTGATSSDKPTTMAPRIGNAKVTKRKPGPRKGGRVSGLMTQLQGGIESSNGQKQEEKLQGGEVKQDEEGEKKNKGK</sequence>
<dbReference type="InterPro" id="IPR054505">
    <property type="entry name" value="Myb_DNA-bind_8"/>
</dbReference>
<feature type="compositionally biased region" description="Low complexity" evidence="1">
    <location>
        <begin position="48"/>
        <end position="68"/>
    </location>
</feature>
<evidence type="ECO:0000256" key="1">
    <source>
        <dbReference type="SAM" id="MobiDB-lite"/>
    </source>
</evidence>
<feature type="region of interest" description="Disordered" evidence="1">
    <location>
        <begin position="48"/>
        <end position="135"/>
    </location>
</feature>
<dbReference type="Pfam" id="PF22980">
    <property type="entry name" value="Myb_DNA-bind_8"/>
    <property type="match status" value="1"/>
</dbReference>
<feature type="compositionally biased region" description="Basic residues" evidence="1">
    <location>
        <begin position="81"/>
        <end position="92"/>
    </location>
</feature>
<feature type="compositionally biased region" description="Basic and acidic residues" evidence="1">
    <location>
        <begin position="112"/>
        <end position="135"/>
    </location>
</feature>
<evidence type="ECO:0000313" key="3">
    <source>
        <dbReference type="EMBL" id="KAL0635568.1"/>
    </source>
</evidence>
<evidence type="ECO:0000313" key="4">
    <source>
        <dbReference type="Proteomes" id="UP001447188"/>
    </source>
</evidence>
<name>A0ABR3GI93_9PEZI</name>
<proteinExistence type="predicted"/>
<feature type="compositionally biased region" description="Polar residues" evidence="1">
    <location>
        <begin position="97"/>
        <end position="111"/>
    </location>
</feature>
<accession>A0ABR3GI93</accession>
<keyword evidence="4" id="KW-1185">Reference proteome</keyword>
<organism evidence="3 4">
    <name type="scientific">Discina gigas</name>
    <dbReference type="NCBI Taxonomy" id="1032678"/>
    <lineage>
        <taxon>Eukaryota</taxon>
        <taxon>Fungi</taxon>
        <taxon>Dikarya</taxon>
        <taxon>Ascomycota</taxon>
        <taxon>Pezizomycotina</taxon>
        <taxon>Pezizomycetes</taxon>
        <taxon>Pezizales</taxon>
        <taxon>Discinaceae</taxon>
        <taxon>Discina</taxon>
    </lineage>
</organism>
<reference evidence="3 4" key="1">
    <citation type="submission" date="2024-02" db="EMBL/GenBank/DDBJ databases">
        <title>Discinaceae phylogenomics.</title>
        <authorList>
            <person name="Dirks A.C."/>
            <person name="James T.Y."/>
        </authorList>
    </citation>
    <scope>NUCLEOTIDE SEQUENCE [LARGE SCALE GENOMIC DNA]</scope>
    <source>
        <strain evidence="3 4">ACD0624</strain>
    </source>
</reference>
<dbReference type="Proteomes" id="UP001447188">
    <property type="component" value="Unassembled WGS sequence"/>
</dbReference>
<protein>
    <recommendedName>
        <fullName evidence="2">Myb-like DNA-binding domain-containing protein</fullName>
    </recommendedName>
</protein>
<dbReference type="EMBL" id="JBBBZM010000067">
    <property type="protein sequence ID" value="KAL0635568.1"/>
    <property type="molecule type" value="Genomic_DNA"/>
</dbReference>
<comment type="caution">
    <text evidence="3">The sequence shown here is derived from an EMBL/GenBank/DDBJ whole genome shotgun (WGS) entry which is preliminary data.</text>
</comment>
<evidence type="ECO:0000259" key="2">
    <source>
        <dbReference type="Pfam" id="PF22980"/>
    </source>
</evidence>
<feature type="domain" description="Myb-like DNA-binding" evidence="2">
    <location>
        <begin position="4"/>
        <end position="47"/>
    </location>
</feature>